<evidence type="ECO:0000256" key="1">
    <source>
        <dbReference type="SAM" id="Phobius"/>
    </source>
</evidence>
<dbReference type="NCBIfam" id="TIGR02532">
    <property type="entry name" value="IV_pilin_GFxxxE"/>
    <property type="match status" value="1"/>
</dbReference>
<proteinExistence type="predicted"/>
<dbReference type="EMBL" id="JAAITS010000007">
    <property type="protein sequence ID" value="NSG84585.1"/>
    <property type="molecule type" value="Genomic_DNA"/>
</dbReference>
<dbReference type="Proteomes" id="UP001644719">
    <property type="component" value="Unassembled WGS sequence"/>
</dbReference>
<protein>
    <submittedName>
        <fullName evidence="2">Pilin</fullName>
    </submittedName>
</protein>
<evidence type="ECO:0000313" key="2">
    <source>
        <dbReference type="EMBL" id="NSG84585.1"/>
    </source>
</evidence>
<gene>
    <name evidence="2" type="ORF">G5B17_03855</name>
</gene>
<accession>A0ABX2H5R4</accession>
<evidence type="ECO:0000313" key="3">
    <source>
        <dbReference type="Proteomes" id="UP001644719"/>
    </source>
</evidence>
<name>A0ABX2H5R4_9FIRM</name>
<dbReference type="RefSeq" id="WP_148462383.1">
    <property type="nucleotide sequence ID" value="NZ_JAAITS010000007.1"/>
</dbReference>
<organism evidence="2 3">
    <name type="scientific">Blautia faecis</name>
    <dbReference type="NCBI Taxonomy" id="871665"/>
    <lineage>
        <taxon>Bacteria</taxon>
        <taxon>Bacillati</taxon>
        <taxon>Bacillota</taxon>
        <taxon>Clostridia</taxon>
        <taxon>Lachnospirales</taxon>
        <taxon>Lachnospiraceae</taxon>
        <taxon>Blautia</taxon>
    </lineage>
</organism>
<reference evidence="2 3" key="1">
    <citation type="journal article" date="2020" name="Cell Host Microbe">
        <title>Functional and Genomic Variation between Human-Derived Isolates of Lachnospiraceae Reveals Inter- and Intra-Species Diversity.</title>
        <authorList>
            <person name="Sorbara M.T."/>
            <person name="Littmann E.R."/>
            <person name="Fontana E."/>
            <person name="Moody T.U."/>
            <person name="Kohout C.E."/>
            <person name="Gjonbalaj M."/>
            <person name="Eaton V."/>
            <person name="Seok R."/>
            <person name="Leiner I.M."/>
            <person name="Pamer E.G."/>
        </authorList>
    </citation>
    <scope>NUCLEOTIDE SEQUENCE [LARGE SCALE GENOMIC DNA]</scope>
    <source>
        <strain evidence="2 3">MSK.17.74</strain>
    </source>
</reference>
<comment type="caution">
    <text evidence="2">The sequence shown here is derived from an EMBL/GenBank/DDBJ whole genome shotgun (WGS) entry which is preliminary data.</text>
</comment>
<dbReference type="Gene3D" id="3.30.700.10">
    <property type="entry name" value="Glycoprotein, Type 4 Pilin"/>
    <property type="match status" value="1"/>
</dbReference>
<keyword evidence="3" id="KW-1185">Reference proteome</keyword>
<keyword evidence="1" id="KW-0472">Membrane</keyword>
<dbReference type="InterPro" id="IPR012902">
    <property type="entry name" value="N_methyl_site"/>
</dbReference>
<dbReference type="Pfam" id="PF07963">
    <property type="entry name" value="N_methyl"/>
    <property type="match status" value="1"/>
</dbReference>
<dbReference type="InterPro" id="IPR045584">
    <property type="entry name" value="Pilin-like"/>
</dbReference>
<feature type="transmembrane region" description="Helical" evidence="1">
    <location>
        <begin position="12"/>
        <end position="32"/>
    </location>
</feature>
<keyword evidence="1" id="KW-1133">Transmembrane helix</keyword>
<keyword evidence="1" id="KW-0812">Transmembrane</keyword>
<dbReference type="SUPFAM" id="SSF54523">
    <property type="entry name" value="Pili subunits"/>
    <property type="match status" value="1"/>
</dbReference>
<sequence>MKINRKGFTLAELLIVVAIIAVLVAVAIPIFGSQLEKSREAADLANVRAAYAEVLTEANMGIYNKEVIVNLKQKQYDWQSADVITIGGISHSVKEGDTDNWIGKPGAGGTCKVSFDQKTGTKFVWSGDGTSASNSYDMSEDFFDVLEKSGCLKDEKISSNNDFEIDSKAAEFSTFVPKIEKVLGEQSLLKNGTWAFLGNGNSDKASERYLFWTSFDTNKVGVGKKIPILIQRGDGKYYVSKSLTAERKKGNVTYVAISDHLFNKWGYERVIKAGDGKVYNSLSEAYAAYEKVLEGYKDLPQ</sequence>